<dbReference type="EMBL" id="JAUZMY010000037">
    <property type="protein sequence ID" value="MEE2040912.1"/>
    <property type="molecule type" value="Genomic_DNA"/>
</dbReference>
<sequence>MPYIRHRPEVGYGRREDTPDGEALVWRVQCACATTVQTPHYRYADAVAACEDHQMATAPPPDKRCREPKKHRVAWHDWCPLCADQLPLFHLEVA</sequence>
<comment type="caution">
    <text evidence="1">The sequence shown here is derived from an EMBL/GenBank/DDBJ whole genome shotgun (WGS) entry which is preliminary data.</text>
</comment>
<dbReference type="RefSeq" id="WP_330094676.1">
    <property type="nucleotide sequence ID" value="NZ_JAUZMY010000037.1"/>
</dbReference>
<accession>A0ABU7KFX8</accession>
<organism evidence="1 2">
    <name type="scientific">Nocardiopsis codii</name>
    <dbReference type="NCBI Taxonomy" id="3065942"/>
    <lineage>
        <taxon>Bacteria</taxon>
        <taxon>Bacillati</taxon>
        <taxon>Actinomycetota</taxon>
        <taxon>Actinomycetes</taxon>
        <taxon>Streptosporangiales</taxon>
        <taxon>Nocardiopsidaceae</taxon>
        <taxon>Nocardiopsis</taxon>
    </lineage>
</organism>
<evidence type="ECO:0000313" key="1">
    <source>
        <dbReference type="EMBL" id="MEE2040912.1"/>
    </source>
</evidence>
<protein>
    <submittedName>
        <fullName evidence="1">Uncharacterized protein</fullName>
    </submittedName>
</protein>
<reference evidence="1 2" key="1">
    <citation type="submission" date="2023-08" db="EMBL/GenBank/DDBJ databases">
        <authorList>
            <person name="Girao M."/>
            <person name="Carvalho M.F."/>
        </authorList>
    </citation>
    <scope>NUCLEOTIDE SEQUENCE [LARGE SCALE GENOMIC DNA]</scope>
    <source>
        <strain evidence="1 2">CT-R113</strain>
    </source>
</reference>
<keyword evidence="2" id="KW-1185">Reference proteome</keyword>
<gene>
    <name evidence="1" type="ORF">Q8791_27195</name>
</gene>
<dbReference type="Proteomes" id="UP001356095">
    <property type="component" value="Unassembled WGS sequence"/>
</dbReference>
<name>A0ABU7KFX8_9ACTN</name>
<proteinExistence type="predicted"/>
<evidence type="ECO:0000313" key="2">
    <source>
        <dbReference type="Proteomes" id="UP001356095"/>
    </source>
</evidence>